<dbReference type="PROSITE" id="PS00501">
    <property type="entry name" value="SPASE_I_1"/>
    <property type="match status" value="1"/>
</dbReference>
<evidence type="ECO:0000256" key="1">
    <source>
        <dbReference type="ARBA" id="ARBA00000677"/>
    </source>
</evidence>
<name>A0A1Z3HNF2_9CYAN</name>
<organism evidence="12 13">
    <name type="scientific">Halomicronema hongdechloris C2206</name>
    <dbReference type="NCBI Taxonomy" id="1641165"/>
    <lineage>
        <taxon>Bacteria</taxon>
        <taxon>Bacillati</taxon>
        <taxon>Cyanobacteriota</taxon>
        <taxon>Cyanophyceae</taxon>
        <taxon>Nodosilineales</taxon>
        <taxon>Nodosilineaceae</taxon>
        <taxon>Halomicronema</taxon>
    </lineage>
</organism>
<dbReference type="Proteomes" id="UP000191901">
    <property type="component" value="Chromosome"/>
</dbReference>
<sequence>MPDKFDSSPVDHSRKHPTPEANRPNPWVEGLQTIGLSIVLALGIRHFVAEARYIPSGSMEPTLQVNDRLVVEKISYYFEAPERGDIVVFWPPEGVSPPGHRRDAFIKRVIGLPGETVTVQNGAVYIDGTPLEEDYIKAPPEYTWGPETVPEGSYLVLGDNRNSSFDSHAWGEDQEFVPYDNIIGRAAVRFWPPSRLGGIE</sequence>
<evidence type="ECO:0000256" key="7">
    <source>
        <dbReference type="PIRSR" id="PIRSR600223-1"/>
    </source>
</evidence>
<keyword evidence="6 8" id="KW-0378">Hydrolase</keyword>
<keyword evidence="5 8" id="KW-0645">Protease</keyword>
<evidence type="ECO:0000256" key="6">
    <source>
        <dbReference type="ARBA" id="ARBA00022801"/>
    </source>
</evidence>
<dbReference type="GO" id="GO:0005886">
    <property type="term" value="C:plasma membrane"/>
    <property type="evidence" value="ECO:0007669"/>
    <property type="project" value="UniProtKB-SubCell"/>
</dbReference>
<accession>A0A1Z3HNF2</accession>
<gene>
    <name evidence="12" type="primary">lepB</name>
    <name evidence="12" type="ORF">XM38_027590</name>
</gene>
<comment type="subcellular location">
    <subcellularLocation>
        <location evidence="2">Cell membrane</location>
        <topology evidence="2">Single-pass type II membrane protein</topology>
    </subcellularLocation>
    <subcellularLocation>
        <location evidence="9">Membrane</location>
        <topology evidence="9">Single-pass type II membrane protein</topology>
    </subcellularLocation>
</comment>
<dbReference type="PANTHER" id="PTHR43390">
    <property type="entry name" value="SIGNAL PEPTIDASE I"/>
    <property type="match status" value="1"/>
</dbReference>
<dbReference type="AlphaFoldDB" id="A0A1Z3HNF2"/>
<dbReference type="Gene3D" id="2.10.109.10">
    <property type="entry name" value="Umud Fragment, subunit A"/>
    <property type="match status" value="1"/>
</dbReference>
<evidence type="ECO:0000313" key="13">
    <source>
        <dbReference type="Proteomes" id="UP000191901"/>
    </source>
</evidence>
<dbReference type="InterPro" id="IPR019533">
    <property type="entry name" value="Peptidase_S26"/>
</dbReference>
<comment type="catalytic activity">
    <reaction evidence="1 8">
        <text>Cleavage of hydrophobic, N-terminal signal or leader sequences from secreted and periplasmic proteins.</text>
        <dbReference type="EC" id="3.4.21.89"/>
    </reaction>
</comment>
<dbReference type="SUPFAM" id="SSF51306">
    <property type="entry name" value="LexA/Signal peptidase"/>
    <property type="match status" value="1"/>
</dbReference>
<feature type="domain" description="Peptidase S26" evidence="11">
    <location>
        <begin position="30"/>
        <end position="191"/>
    </location>
</feature>
<protein>
    <recommendedName>
        <fullName evidence="4 8">Signal peptidase I</fullName>
        <ecNumber evidence="4 8">3.4.21.89</ecNumber>
    </recommendedName>
</protein>
<dbReference type="GO" id="GO:0006465">
    <property type="term" value="P:signal peptide processing"/>
    <property type="evidence" value="ECO:0007669"/>
    <property type="project" value="InterPro"/>
</dbReference>
<feature type="compositionally biased region" description="Basic and acidic residues" evidence="10">
    <location>
        <begin position="1"/>
        <end position="12"/>
    </location>
</feature>
<dbReference type="PANTHER" id="PTHR43390:SF1">
    <property type="entry name" value="CHLOROPLAST PROCESSING PEPTIDASE"/>
    <property type="match status" value="1"/>
</dbReference>
<dbReference type="EMBL" id="CP021983">
    <property type="protein sequence ID" value="ASC71805.1"/>
    <property type="molecule type" value="Genomic_DNA"/>
</dbReference>
<evidence type="ECO:0000256" key="4">
    <source>
        <dbReference type="ARBA" id="ARBA00013208"/>
    </source>
</evidence>
<dbReference type="NCBIfam" id="TIGR02227">
    <property type="entry name" value="sigpep_I_bact"/>
    <property type="match status" value="1"/>
</dbReference>
<dbReference type="STRING" id="1641165.XM38_20145"/>
<proteinExistence type="inferred from homology"/>
<dbReference type="InterPro" id="IPR019756">
    <property type="entry name" value="Pept_S26A_signal_pept_1_Ser-AS"/>
</dbReference>
<dbReference type="CDD" id="cd06530">
    <property type="entry name" value="S26_SPase_I"/>
    <property type="match status" value="1"/>
</dbReference>
<dbReference type="OrthoDB" id="9802919at2"/>
<evidence type="ECO:0000256" key="5">
    <source>
        <dbReference type="ARBA" id="ARBA00022670"/>
    </source>
</evidence>
<dbReference type="Pfam" id="PF10502">
    <property type="entry name" value="Peptidase_S26"/>
    <property type="match status" value="1"/>
</dbReference>
<evidence type="ECO:0000256" key="3">
    <source>
        <dbReference type="ARBA" id="ARBA00009370"/>
    </source>
</evidence>
<reference evidence="12 13" key="1">
    <citation type="journal article" date="2016" name="Biochim. Biophys. Acta">
        <title>Characterization of red-shifted phycobilisomes isolated from the chlorophyll f-containing cyanobacterium Halomicronema hongdechloris.</title>
        <authorList>
            <person name="Li Y."/>
            <person name="Lin Y."/>
            <person name="Garvey C.J."/>
            <person name="Birch D."/>
            <person name="Corkery R.W."/>
            <person name="Loughlin P.C."/>
            <person name="Scheer H."/>
            <person name="Willows R.D."/>
            <person name="Chen M."/>
        </authorList>
    </citation>
    <scope>NUCLEOTIDE SEQUENCE [LARGE SCALE GENOMIC DNA]</scope>
    <source>
        <strain evidence="12 13">C2206</strain>
    </source>
</reference>
<dbReference type="KEGG" id="hhg:XM38_027590"/>
<evidence type="ECO:0000313" key="12">
    <source>
        <dbReference type="EMBL" id="ASC71805.1"/>
    </source>
</evidence>
<evidence type="ECO:0000259" key="11">
    <source>
        <dbReference type="Pfam" id="PF10502"/>
    </source>
</evidence>
<keyword evidence="13" id="KW-1185">Reference proteome</keyword>
<dbReference type="PROSITE" id="PS00761">
    <property type="entry name" value="SPASE_I_3"/>
    <property type="match status" value="1"/>
</dbReference>
<comment type="similarity">
    <text evidence="3 9">Belongs to the peptidase S26 family.</text>
</comment>
<dbReference type="PROSITE" id="PS00760">
    <property type="entry name" value="SPASE_I_2"/>
    <property type="match status" value="1"/>
</dbReference>
<evidence type="ECO:0000256" key="10">
    <source>
        <dbReference type="SAM" id="MobiDB-lite"/>
    </source>
</evidence>
<dbReference type="InterPro" id="IPR036286">
    <property type="entry name" value="LexA/Signal_pep-like_sf"/>
</dbReference>
<feature type="region of interest" description="Disordered" evidence="10">
    <location>
        <begin position="1"/>
        <end position="26"/>
    </location>
</feature>
<dbReference type="EC" id="3.4.21.89" evidence="4 8"/>
<dbReference type="InterPro" id="IPR019758">
    <property type="entry name" value="Pept_S26A_signal_pept_1_CS"/>
</dbReference>
<evidence type="ECO:0000256" key="8">
    <source>
        <dbReference type="RuleBase" id="RU003993"/>
    </source>
</evidence>
<dbReference type="GO" id="GO:0004252">
    <property type="term" value="F:serine-type endopeptidase activity"/>
    <property type="evidence" value="ECO:0007669"/>
    <property type="project" value="InterPro"/>
</dbReference>
<dbReference type="PRINTS" id="PR00727">
    <property type="entry name" value="LEADERPTASE"/>
</dbReference>
<evidence type="ECO:0000256" key="9">
    <source>
        <dbReference type="RuleBase" id="RU362042"/>
    </source>
</evidence>
<dbReference type="InterPro" id="IPR019757">
    <property type="entry name" value="Pept_S26A_signal_pept_1_Lys-AS"/>
</dbReference>
<feature type="active site" evidence="7">
    <location>
        <position position="107"/>
    </location>
</feature>
<evidence type="ECO:0000256" key="2">
    <source>
        <dbReference type="ARBA" id="ARBA00004401"/>
    </source>
</evidence>
<feature type="active site" evidence="7">
    <location>
        <position position="58"/>
    </location>
</feature>
<dbReference type="InterPro" id="IPR000223">
    <property type="entry name" value="Pept_S26A_signal_pept_1"/>
</dbReference>
<dbReference type="GO" id="GO:0009003">
    <property type="term" value="F:signal peptidase activity"/>
    <property type="evidence" value="ECO:0007669"/>
    <property type="project" value="UniProtKB-EC"/>
</dbReference>